<dbReference type="RefSeq" id="WP_230527397.1">
    <property type="nucleotide sequence ID" value="NZ_JAJGAK010000002.1"/>
</dbReference>
<comment type="similarity">
    <text evidence="1">Belongs to the thioredoxin family. DsbA subfamily.</text>
</comment>
<dbReference type="Pfam" id="PF13462">
    <property type="entry name" value="Thioredoxin_4"/>
    <property type="match status" value="1"/>
</dbReference>
<accession>A0ABS8JJC4</accession>
<evidence type="ECO:0000313" key="4">
    <source>
        <dbReference type="Proteomes" id="UP001165293"/>
    </source>
</evidence>
<protein>
    <submittedName>
        <fullName evidence="3">DsbA family protein</fullName>
    </submittedName>
</protein>
<evidence type="ECO:0000259" key="2">
    <source>
        <dbReference type="PROSITE" id="PS51352"/>
    </source>
</evidence>
<evidence type="ECO:0000313" key="3">
    <source>
        <dbReference type="EMBL" id="MCC8363713.1"/>
    </source>
</evidence>
<organism evidence="3 4">
    <name type="scientific">Noviluteimonas lactosilytica</name>
    <dbReference type="NCBI Taxonomy" id="2888523"/>
    <lineage>
        <taxon>Bacteria</taxon>
        <taxon>Pseudomonadati</taxon>
        <taxon>Pseudomonadota</taxon>
        <taxon>Gammaproteobacteria</taxon>
        <taxon>Lysobacterales</taxon>
        <taxon>Lysobacteraceae</taxon>
        <taxon>Noviluteimonas</taxon>
    </lineage>
</organism>
<reference evidence="3" key="1">
    <citation type="submission" date="2021-10" db="EMBL/GenBank/DDBJ databases">
        <authorList>
            <person name="Lyu M."/>
            <person name="Wang X."/>
            <person name="Meng X."/>
            <person name="Xu K."/>
        </authorList>
    </citation>
    <scope>NUCLEOTIDE SEQUENCE</scope>
    <source>
        <strain evidence="3">A6</strain>
    </source>
</reference>
<dbReference type="InterPro" id="IPR036249">
    <property type="entry name" value="Thioredoxin-like_sf"/>
</dbReference>
<dbReference type="Gene3D" id="3.40.30.10">
    <property type="entry name" value="Glutaredoxin"/>
    <property type="match status" value="1"/>
</dbReference>
<dbReference type="PROSITE" id="PS51352">
    <property type="entry name" value="THIOREDOXIN_2"/>
    <property type="match status" value="1"/>
</dbReference>
<feature type="domain" description="Thioredoxin" evidence="2">
    <location>
        <begin position="1"/>
        <end position="127"/>
    </location>
</feature>
<sequence length="178" mass="19844">MSTLRKPVDEYDHAQGPADAPVTLVEYGDYECPYCGAAYPIVKQLQERFGDRMRLVFRNFPLVQAHPHAMEAACTAEFAGEHGRYWEMHDALFERQAHLGRPMFETLATELGLDVDALLETLDTERLAPHVRAEFNGGLRSGVNGTPTFFINGTRFDGDYAHLGSELAARIESAMPQG</sequence>
<evidence type="ECO:0000256" key="1">
    <source>
        <dbReference type="ARBA" id="ARBA00005791"/>
    </source>
</evidence>
<dbReference type="PANTHER" id="PTHR13887">
    <property type="entry name" value="GLUTATHIONE S-TRANSFERASE KAPPA"/>
    <property type="match status" value="1"/>
</dbReference>
<gene>
    <name evidence="3" type="ORF">LK996_11590</name>
</gene>
<name>A0ABS8JJC4_9GAMM</name>
<dbReference type="Proteomes" id="UP001165293">
    <property type="component" value="Unassembled WGS sequence"/>
</dbReference>
<dbReference type="PANTHER" id="PTHR13887:SF55">
    <property type="entry name" value="SLR0313 PROTEIN"/>
    <property type="match status" value="1"/>
</dbReference>
<keyword evidence="4" id="KW-1185">Reference proteome</keyword>
<proteinExistence type="inferred from homology"/>
<comment type="caution">
    <text evidence="3">The sequence shown here is derived from an EMBL/GenBank/DDBJ whole genome shotgun (WGS) entry which is preliminary data.</text>
</comment>
<dbReference type="InterPro" id="IPR013766">
    <property type="entry name" value="Thioredoxin_domain"/>
</dbReference>
<dbReference type="InterPro" id="IPR012336">
    <property type="entry name" value="Thioredoxin-like_fold"/>
</dbReference>
<dbReference type="EMBL" id="JAJGAK010000002">
    <property type="protein sequence ID" value="MCC8363713.1"/>
    <property type="molecule type" value="Genomic_DNA"/>
</dbReference>
<dbReference type="SUPFAM" id="SSF52833">
    <property type="entry name" value="Thioredoxin-like"/>
    <property type="match status" value="1"/>
</dbReference>